<name>A0A177T031_9BASI</name>
<organism evidence="2 3">
    <name type="scientific">Tilletia indica</name>
    <dbReference type="NCBI Taxonomy" id="43049"/>
    <lineage>
        <taxon>Eukaryota</taxon>
        <taxon>Fungi</taxon>
        <taxon>Dikarya</taxon>
        <taxon>Basidiomycota</taxon>
        <taxon>Ustilaginomycotina</taxon>
        <taxon>Exobasidiomycetes</taxon>
        <taxon>Tilletiales</taxon>
        <taxon>Tilletiaceae</taxon>
        <taxon>Tilletia</taxon>
    </lineage>
</organism>
<evidence type="ECO:0000313" key="2">
    <source>
        <dbReference type="EMBL" id="KAE8237438.1"/>
    </source>
</evidence>
<reference evidence="2" key="1">
    <citation type="submission" date="2016-04" db="EMBL/GenBank/DDBJ databases">
        <authorList>
            <person name="Nguyen H.D."/>
            <person name="Samba Siva P."/>
            <person name="Cullis J."/>
            <person name="Levesque C.A."/>
            <person name="Hambleton S."/>
        </authorList>
    </citation>
    <scope>NUCLEOTIDE SEQUENCE</scope>
    <source>
        <strain evidence="2">DAOMC 236416</strain>
    </source>
</reference>
<accession>A0A177T031</accession>
<gene>
    <name evidence="2" type="ORF">A4X13_0g8787</name>
</gene>
<feature type="compositionally biased region" description="Polar residues" evidence="1">
    <location>
        <begin position="359"/>
        <end position="374"/>
    </location>
</feature>
<dbReference type="EMBL" id="LWDF02001789">
    <property type="protein sequence ID" value="KAE8237438.1"/>
    <property type="molecule type" value="Genomic_DNA"/>
</dbReference>
<dbReference type="Gene3D" id="3.40.50.1820">
    <property type="entry name" value="alpha/beta hydrolase"/>
    <property type="match status" value="1"/>
</dbReference>
<dbReference type="InterPro" id="IPR029058">
    <property type="entry name" value="AB_hydrolase_fold"/>
</dbReference>
<feature type="region of interest" description="Disordered" evidence="1">
    <location>
        <begin position="1"/>
        <end position="24"/>
    </location>
</feature>
<dbReference type="Proteomes" id="UP000077521">
    <property type="component" value="Unassembled WGS sequence"/>
</dbReference>
<protein>
    <submittedName>
        <fullName evidence="2">Uncharacterized protein</fullName>
    </submittedName>
</protein>
<sequence length="398" mass="43724">MTDQKGSAVPPPNSKIQTKLSIPLDSRPNAPSLVGILAHSNPLGALFQPSTLHLHPARSEAEIVDEAGAVLDPALAVEGKVGDTVPEEVGKDGSGGGALGARARPEPKPLALILHGVLAHKDQIYHKKLVAGLDMDSFRFDFRANHESPGEWSMSSFHDDVQDMRAVITHLRKFFNYRVHLLVAHSRGALDTWTYLAEQERNRRAGLVNEETEVPSYVVCLGSRWRMEKIYDRMKIYEEGFRTEGFFRWKAKVAGKEVEALITPAQVEEFAKFPVVDYVRDAPLDSDYLLVMGTADKIVPSSDVGYYMNALTSQAGRRPGSVQMHLVEHADHNFVGHYDEVVETILSWLRARQASRTESRVSSGVDDLSTTLESTAEDRTGIPSRATATAGVGGSGKL</sequence>
<dbReference type="AlphaFoldDB" id="A0A177T031"/>
<keyword evidence="3" id="KW-1185">Reference proteome</keyword>
<dbReference type="SUPFAM" id="SSF53474">
    <property type="entry name" value="alpha/beta-Hydrolases"/>
    <property type="match status" value="1"/>
</dbReference>
<comment type="caution">
    <text evidence="2">The sequence shown here is derived from an EMBL/GenBank/DDBJ whole genome shotgun (WGS) entry which is preliminary data.</text>
</comment>
<evidence type="ECO:0000256" key="1">
    <source>
        <dbReference type="SAM" id="MobiDB-lite"/>
    </source>
</evidence>
<evidence type="ECO:0000313" key="3">
    <source>
        <dbReference type="Proteomes" id="UP000077521"/>
    </source>
</evidence>
<proteinExistence type="predicted"/>
<reference evidence="2" key="2">
    <citation type="journal article" date="2019" name="IMA Fungus">
        <title>Genome sequencing and comparison of five Tilletia species to identify candidate genes for the detection of regulated species infecting wheat.</title>
        <authorList>
            <person name="Nguyen H.D.T."/>
            <person name="Sultana T."/>
            <person name="Kesanakurti P."/>
            <person name="Hambleton S."/>
        </authorList>
    </citation>
    <scope>NUCLEOTIDE SEQUENCE</scope>
    <source>
        <strain evidence="2">DAOMC 236416</strain>
    </source>
</reference>
<feature type="region of interest" description="Disordered" evidence="1">
    <location>
        <begin position="359"/>
        <end position="398"/>
    </location>
</feature>